<gene>
    <name evidence="1" type="ORF">BpHYR1_044920</name>
</gene>
<accession>A0A3M7R5X0</accession>
<dbReference type="OrthoDB" id="10373906at2759"/>
<dbReference type="PANTHER" id="PTHR15665">
    <property type="entry name" value="ASTEROID PROTEIN"/>
    <property type="match status" value="1"/>
</dbReference>
<organism evidence="1 2">
    <name type="scientific">Brachionus plicatilis</name>
    <name type="common">Marine rotifer</name>
    <name type="synonym">Brachionus muelleri</name>
    <dbReference type="NCBI Taxonomy" id="10195"/>
    <lineage>
        <taxon>Eukaryota</taxon>
        <taxon>Metazoa</taxon>
        <taxon>Spiralia</taxon>
        <taxon>Gnathifera</taxon>
        <taxon>Rotifera</taxon>
        <taxon>Eurotatoria</taxon>
        <taxon>Monogononta</taxon>
        <taxon>Pseudotrocha</taxon>
        <taxon>Ploima</taxon>
        <taxon>Brachionidae</taxon>
        <taxon>Brachionus</taxon>
    </lineage>
</organism>
<dbReference type="Proteomes" id="UP000276133">
    <property type="component" value="Unassembled WGS sequence"/>
</dbReference>
<reference evidence="1 2" key="1">
    <citation type="journal article" date="2018" name="Sci. Rep.">
        <title>Genomic signatures of local adaptation to the degree of environmental predictability in rotifers.</title>
        <authorList>
            <person name="Franch-Gras L."/>
            <person name="Hahn C."/>
            <person name="Garcia-Roger E.M."/>
            <person name="Carmona M.J."/>
            <person name="Serra M."/>
            <person name="Gomez A."/>
        </authorList>
    </citation>
    <scope>NUCLEOTIDE SEQUENCE [LARGE SCALE GENOMIC DNA]</scope>
    <source>
        <strain evidence="1">HYR1</strain>
    </source>
</reference>
<dbReference type="InterPro" id="IPR026832">
    <property type="entry name" value="Asteroid"/>
</dbReference>
<dbReference type="EMBL" id="REGN01004123">
    <property type="protein sequence ID" value="RNA19003.1"/>
    <property type="molecule type" value="Genomic_DNA"/>
</dbReference>
<name>A0A3M7R5X0_BRAPC</name>
<dbReference type="PANTHER" id="PTHR15665:SF1">
    <property type="entry name" value="PROTEIN ASTEROID HOMOLOG 1"/>
    <property type="match status" value="1"/>
</dbReference>
<keyword evidence="2" id="KW-1185">Reference proteome</keyword>
<dbReference type="AlphaFoldDB" id="A0A3M7R5X0"/>
<protein>
    <submittedName>
        <fullName evidence="1">Uncharacterized protein</fullName>
    </submittedName>
</protein>
<proteinExistence type="predicted"/>
<comment type="caution">
    <text evidence="1">The sequence shown here is derived from an EMBL/GenBank/DDBJ whole genome shotgun (WGS) entry which is preliminary data.</text>
</comment>
<evidence type="ECO:0000313" key="2">
    <source>
        <dbReference type="Proteomes" id="UP000276133"/>
    </source>
</evidence>
<evidence type="ECO:0000313" key="1">
    <source>
        <dbReference type="EMBL" id="RNA19003.1"/>
    </source>
</evidence>
<sequence length="625" mass="74417">MGFVGLEKIVDSLKKSSKFNNIFVNVPLAELKFVVDGNQLMFIFLSGYQYGIYGGNYDKLFDNFVIFLNKMQPYIQIVIFNGSKESEIKGKERLKNKVSRMADFYADKNYSHFANEFNPLFSRNVLIEALIHVGIDYVMTSEMKVHGVACYANGNNPVKGFFTVLSKDSYFNVYYIEKGYVSWKYVADIFKNLSNIKSDLEVPVFYLRNLLASSRISFKSWIYFCILLGDHDFELGKNAKFYQKYKLDMWKFYKVLDHFRQNEINFHQNGYRDIRSTYDSTSIYKVDQIIDKIEFRVTNITFLTSLNQNLNDFDRFANNIRQFMKVFFPCLIENFNHEPSVFSNCLDTYYLSYALTRDKFKERSFVVEYFRKKNPTKQSQIEERLIKIGQFEENFLFRFLKEKSDLSVLNMQIDNLTLFYASLCLITKFWKNKWSDYSTERIRDAFLTNLMLINFKIYDYQLKEIFEQNSNDIDVIFSYRLNEQDQLKVTQLTDKYDQMVFAEDFDIDEYLDKELEEVHLINQFQAFYHSIGLLNKLAGFNLIFLSPHRFLNGKFITKYLREKTTEGTESFEIREMIESLTSVSHFSSVLMRKFDKFYQDLEMQEDEIKKEKSNDLSELLEKIKI</sequence>